<keyword evidence="2" id="KW-1185">Reference proteome</keyword>
<dbReference type="HOGENOM" id="CLU_1534969_0_0_1"/>
<evidence type="ECO:0000313" key="2">
    <source>
        <dbReference type="Proteomes" id="UP000026962"/>
    </source>
</evidence>
<reference evidence="1" key="1">
    <citation type="submission" date="2015-04" db="UniProtKB">
        <authorList>
            <consortium name="EnsemblPlants"/>
        </authorList>
    </citation>
    <scope>IDENTIFICATION</scope>
</reference>
<protein>
    <submittedName>
        <fullName evidence="1">Uncharacterized protein</fullName>
    </submittedName>
</protein>
<dbReference type="Gramene" id="OPUNC12G05260.1">
    <property type="protein sequence ID" value="OPUNC12G05260.1"/>
    <property type="gene ID" value="OPUNC12G05260"/>
</dbReference>
<dbReference type="AlphaFoldDB" id="A0A0E0MKI1"/>
<reference evidence="1" key="2">
    <citation type="submission" date="2018-05" db="EMBL/GenBank/DDBJ databases">
        <title>OpunRS2 (Oryza punctata Reference Sequence Version 2).</title>
        <authorList>
            <person name="Zhang J."/>
            <person name="Kudrna D."/>
            <person name="Lee S."/>
            <person name="Talag J."/>
            <person name="Welchert J."/>
            <person name="Wing R.A."/>
        </authorList>
    </citation>
    <scope>NUCLEOTIDE SEQUENCE [LARGE SCALE GENOMIC DNA]</scope>
</reference>
<sequence length="175" mass="18786">MRLWSEAAWSPPHPLLRRSLADLRPPPPPGPSKCRPRVWLLDRLDRTGEVLGCELIIGPNPGRDAAAGTSCPAVASCPWAAAPGRDAAAPGVGIVFDLLHLKFPNSRLFRAGLPLAGFNILRSTSSVSTGESPWRPPPVALSGDARLGSCAALHPRLLPTPSECILSKQRRYLWP</sequence>
<evidence type="ECO:0000313" key="1">
    <source>
        <dbReference type="EnsemblPlants" id="OPUNC12G05260.1"/>
    </source>
</evidence>
<name>A0A0E0MKI1_ORYPU</name>
<dbReference type="Proteomes" id="UP000026962">
    <property type="component" value="Chromosome 12"/>
</dbReference>
<organism evidence="1">
    <name type="scientific">Oryza punctata</name>
    <name type="common">Red rice</name>
    <dbReference type="NCBI Taxonomy" id="4537"/>
    <lineage>
        <taxon>Eukaryota</taxon>
        <taxon>Viridiplantae</taxon>
        <taxon>Streptophyta</taxon>
        <taxon>Embryophyta</taxon>
        <taxon>Tracheophyta</taxon>
        <taxon>Spermatophyta</taxon>
        <taxon>Magnoliopsida</taxon>
        <taxon>Liliopsida</taxon>
        <taxon>Poales</taxon>
        <taxon>Poaceae</taxon>
        <taxon>BOP clade</taxon>
        <taxon>Oryzoideae</taxon>
        <taxon>Oryzeae</taxon>
        <taxon>Oryzinae</taxon>
        <taxon>Oryza</taxon>
    </lineage>
</organism>
<proteinExistence type="predicted"/>
<accession>A0A0E0MKI1</accession>
<dbReference type="EnsemblPlants" id="OPUNC12G05260.1">
    <property type="protein sequence ID" value="OPUNC12G05260.1"/>
    <property type="gene ID" value="OPUNC12G05260"/>
</dbReference>